<gene>
    <name evidence="1" type="ORF">Patl1_24865</name>
</gene>
<keyword evidence="2" id="KW-1185">Reference proteome</keyword>
<sequence>MAPRNIVSQRSIPTDSTNNKASITSRFSLSTDRDVSIDGITLLSEVPGNVTLSPFTSTSHFPDTDSIPLHILKSVSSKSENGAFLGFSVKEPHDRILNPIGKFINRKFLSIFRFKTWWSTMWIGSSGSDLQMETQLILLQVPELNSYSGSTKVKGKTFSCSAYLHVGDNPYDIMREAFAAVRVHLGTFRLLEEKTPPKIVDKFGWCSWDAFYITVEPVGLWHGVKSFAENGFPPRFLIIDDGWQSINMDHEPPLDLTSLGSQMLCRLYRFKENEKFAKYQAGTMLRPNAPKFDQHKHDIKFKEMVALAEKKKQLKQEGGDISSLPSPTIIEYLKEDGGPGTTRLDAKVTTAKLGGGLGKTMHDLGVDMIAEGGIGLVNPNQAGDLFESMHSYLADVGVTGVKVAAIHTLEYVSEDHGGRVQLAKAYYDGLSKSLKKNFGGSGLIASMEQCNDFFFLATQQISMGRVITSWPEDPNGDPLGVYWLQGVHMIHCSYNSLWQGQFIQPDWDMFQSDHPCAEFHAGSRAICGGPVYISDKVGHHNFDLLRKLVLPDGTILRCQYYALPTRDCLFENPLFDGKTLLKVWNLNKFTGVVGVFNCQGAGWYPKEHKLKTYPQSHKSKSGMVSPDDVEWEQKDSTAAYRNTEQFAVYIHKSDNMRLVKSKDHINITLQPYSCEIFTISPVHKLNEKCKFAPIGLENMFNSGGAIELLEYGCKEGLHDVKLKVKGTGKFLAYTSEKPVEITMNGDKLQFEWSSNGILRFEVPWIGGELSNVHISIN</sequence>
<comment type="caution">
    <text evidence="1">The sequence shown here is derived from an EMBL/GenBank/DDBJ whole genome shotgun (WGS) entry which is preliminary data.</text>
</comment>
<reference evidence="2" key="1">
    <citation type="journal article" date="2023" name="G3 (Bethesda)">
        <title>Genome assembly and association tests identify interacting loci associated with vigor, precocity, and sex in interspecific pistachio rootstocks.</title>
        <authorList>
            <person name="Palmer W."/>
            <person name="Jacygrad E."/>
            <person name="Sagayaradj S."/>
            <person name="Cavanaugh K."/>
            <person name="Han R."/>
            <person name="Bertier L."/>
            <person name="Beede B."/>
            <person name="Kafkas S."/>
            <person name="Golino D."/>
            <person name="Preece J."/>
            <person name="Michelmore R."/>
        </authorList>
    </citation>
    <scope>NUCLEOTIDE SEQUENCE [LARGE SCALE GENOMIC DNA]</scope>
</reference>
<organism evidence="1 2">
    <name type="scientific">Pistacia atlantica</name>
    <dbReference type="NCBI Taxonomy" id="434234"/>
    <lineage>
        <taxon>Eukaryota</taxon>
        <taxon>Viridiplantae</taxon>
        <taxon>Streptophyta</taxon>
        <taxon>Embryophyta</taxon>
        <taxon>Tracheophyta</taxon>
        <taxon>Spermatophyta</taxon>
        <taxon>Magnoliopsida</taxon>
        <taxon>eudicotyledons</taxon>
        <taxon>Gunneridae</taxon>
        <taxon>Pentapetalae</taxon>
        <taxon>rosids</taxon>
        <taxon>malvids</taxon>
        <taxon>Sapindales</taxon>
        <taxon>Anacardiaceae</taxon>
        <taxon>Pistacia</taxon>
    </lineage>
</organism>
<protein>
    <submittedName>
        <fullName evidence="1">Uncharacterized protein</fullName>
    </submittedName>
</protein>
<dbReference type="Proteomes" id="UP001164250">
    <property type="component" value="Chromosome 7"/>
</dbReference>
<proteinExistence type="predicted"/>
<accession>A0ACC1B0H0</accession>
<name>A0ACC1B0H0_9ROSI</name>
<evidence type="ECO:0000313" key="2">
    <source>
        <dbReference type="Proteomes" id="UP001164250"/>
    </source>
</evidence>
<evidence type="ECO:0000313" key="1">
    <source>
        <dbReference type="EMBL" id="KAJ0092419.1"/>
    </source>
</evidence>
<dbReference type="EMBL" id="CM047903">
    <property type="protein sequence ID" value="KAJ0092419.1"/>
    <property type="molecule type" value="Genomic_DNA"/>
</dbReference>